<name>A0AAE4F113_9EURY</name>
<evidence type="ECO:0000313" key="2">
    <source>
        <dbReference type="Proteomes" id="UP001253439"/>
    </source>
</evidence>
<dbReference type="RefSeq" id="WP_310898308.1">
    <property type="nucleotide sequence ID" value="NZ_JAMQOM010000028.1"/>
</dbReference>
<keyword evidence="2" id="KW-1185">Reference proteome</keyword>
<accession>A0AAE4F113</accession>
<dbReference type="Proteomes" id="UP001253439">
    <property type="component" value="Unassembled WGS sequence"/>
</dbReference>
<sequence>MNGQPVLHSGDDAATAQAKIDASNGGPIRVSGHLTGINSTLRVPQGQMLTGWGTIGSNLNIVSGSVIEGSADPLVDLGKSSEIFGVSVKNNLDGGTKVLQREHTRISHADIYSKFVGIDTEAEELYSAEPTVEYTHVVSDAGAADSVGVQNENDIIDGEYNFNIIHGFETGLIATAVNCQISLVHMYPSPSPVSSFDRGFTVDRQGRVINTVADNVGEYGGYVQPDTNGYDV</sequence>
<reference evidence="1 2" key="1">
    <citation type="submission" date="2022-06" db="EMBL/GenBank/DDBJ databases">
        <title>Haloarcula sp. a new haloarchaeum isolate from saline soil.</title>
        <authorList>
            <person name="Strakova D."/>
            <person name="Galisteo C."/>
            <person name="Sanchez-Porro C."/>
            <person name="Ventosa A."/>
        </authorList>
    </citation>
    <scope>NUCLEOTIDE SEQUENCE [LARGE SCALE GENOMIC DNA]</scope>
    <source>
        <strain evidence="1 2">S1AR25-5A</strain>
    </source>
</reference>
<dbReference type="AlphaFoldDB" id="A0AAE4F113"/>
<dbReference type="EMBL" id="JAMQOM010000028">
    <property type="protein sequence ID" value="MDS0223830.1"/>
    <property type="molecule type" value="Genomic_DNA"/>
</dbReference>
<evidence type="ECO:0000313" key="1">
    <source>
        <dbReference type="EMBL" id="MDS0223830.1"/>
    </source>
</evidence>
<organism evidence="1 2">
    <name type="scientific">Haloarcula terrestris</name>
    <dbReference type="NCBI Taxonomy" id="2950533"/>
    <lineage>
        <taxon>Archaea</taxon>
        <taxon>Methanobacteriati</taxon>
        <taxon>Methanobacteriota</taxon>
        <taxon>Stenosarchaea group</taxon>
        <taxon>Halobacteria</taxon>
        <taxon>Halobacteriales</taxon>
        <taxon>Haloarculaceae</taxon>
        <taxon>Haloarcula</taxon>
    </lineage>
</organism>
<gene>
    <name evidence="1" type="ORF">NDI54_21105</name>
</gene>
<comment type="caution">
    <text evidence="1">The sequence shown here is derived from an EMBL/GenBank/DDBJ whole genome shotgun (WGS) entry which is preliminary data.</text>
</comment>
<protein>
    <submittedName>
        <fullName evidence="1">Uncharacterized protein</fullName>
    </submittedName>
</protein>
<proteinExistence type="predicted"/>